<sequence length="81" mass="9932">MVHLENVLFQISYRVSHRYKVLNLVSQVSEENYQNHCRIPFNCRHIHLICKQEPASRMEMFLWEEIIVFQPLYMPLRYCMS</sequence>
<evidence type="ECO:0000313" key="1">
    <source>
        <dbReference type="EMBL" id="JAD91099.1"/>
    </source>
</evidence>
<reference evidence="1" key="1">
    <citation type="submission" date="2014-09" db="EMBL/GenBank/DDBJ databases">
        <authorList>
            <person name="Magalhaes I.L.F."/>
            <person name="Oliveira U."/>
            <person name="Santos F.R."/>
            <person name="Vidigal T.H.D.A."/>
            <person name="Brescovit A.D."/>
            <person name="Santos A.J."/>
        </authorList>
    </citation>
    <scope>NUCLEOTIDE SEQUENCE</scope>
    <source>
        <tissue evidence="1">Shoot tissue taken approximately 20 cm above the soil surface</tissue>
    </source>
</reference>
<dbReference type="AlphaFoldDB" id="A0A0A9DRE2"/>
<proteinExistence type="predicted"/>
<organism evidence="1">
    <name type="scientific">Arundo donax</name>
    <name type="common">Giant reed</name>
    <name type="synonym">Donax arundinaceus</name>
    <dbReference type="NCBI Taxonomy" id="35708"/>
    <lineage>
        <taxon>Eukaryota</taxon>
        <taxon>Viridiplantae</taxon>
        <taxon>Streptophyta</taxon>
        <taxon>Embryophyta</taxon>
        <taxon>Tracheophyta</taxon>
        <taxon>Spermatophyta</taxon>
        <taxon>Magnoliopsida</taxon>
        <taxon>Liliopsida</taxon>
        <taxon>Poales</taxon>
        <taxon>Poaceae</taxon>
        <taxon>PACMAD clade</taxon>
        <taxon>Arundinoideae</taxon>
        <taxon>Arundineae</taxon>
        <taxon>Arundo</taxon>
    </lineage>
</organism>
<protein>
    <submittedName>
        <fullName evidence="1">Uncharacterized protein</fullName>
    </submittedName>
</protein>
<accession>A0A0A9DRE2</accession>
<reference evidence="1" key="2">
    <citation type="journal article" date="2015" name="Data Brief">
        <title>Shoot transcriptome of the giant reed, Arundo donax.</title>
        <authorList>
            <person name="Barrero R.A."/>
            <person name="Guerrero F.D."/>
            <person name="Moolhuijzen P."/>
            <person name="Goolsby J.A."/>
            <person name="Tidwell J."/>
            <person name="Bellgard S.E."/>
            <person name="Bellgard M.I."/>
        </authorList>
    </citation>
    <scope>NUCLEOTIDE SEQUENCE</scope>
    <source>
        <tissue evidence="1">Shoot tissue taken approximately 20 cm above the soil surface</tissue>
    </source>
</reference>
<name>A0A0A9DRE2_ARUDO</name>
<dbReference type="EMBL" id="GBRH01206796">
    <property type="protein sequence ID" value="JAD91099.1"/>
    <property type="molecule type" value="Transcribed_RNA"/>
</dbReference>